<dbReference type="EMBL" id="JBFOLJ010000003">
    <property type="protein sequence ID" value="KAL2549032.1"/>
    <property type="molecule type" value="Genomic_DNA"/>
</dbReference>
<feature type="region of interest" description="Disordered" evidence="1">
    <location>
        <begin position="1"/>
        <end position="50"/>
    </location>
</feature>
<keyword evidence="3" id="KW-1185">Reference proteome</keyword>
<accession>A0ABD1WHJ9</accession>
<reference evidence="3" key="1">
    <citation type="submission" date="2024-07" db="EMBL/GenBank/DDBJ databases">
        <title>Two chromosome-level genome assemblies of Korean endemic species Abeliophyllum distichum and Forsythia ovata (Oleaceae).</title>
        <authorList>
            <person name="Jang H."/>
        </authorList>
    </citation>
    <scope>NUCLEOTIDE SEQUENCE [LARGE SCALE GENOMIC DNA]</scope>
</reference>
<organism evidence="2 3">
    <name type="scientific">Forsythia ovata</name>
    <dbReference type="NCBI Taxonomy" id="205694"/>
    <lineage>
        <taxon>Eukaryota</taxon>
        <taxon>Viridiplantae</taxon>
        <taxon>Streptophyta</taxon>
        <taxon>Embryophyta</taxon>
        <taxon>Tracheophyta</taxon>
        <taxon>Spermatophyta</taxon>
        <taxon>Magnoliopsida</taxon>
        <taxon>eudicotyledons</taxon>
        <taxon>Gunneridae</taxon>
        <taxon>Pentapetalae</taxon>
        <taxon>asterids</taxon>
        <taxon>lamiids</taxon>
        <taxon>Lamiales</taxon>
        <taxon>Oleaceae</taxon>
        <taxon>Forsythieae</taxon>
        <taxon>Forsythia</taxon>
    </lineage>
</organism>
<feature type="compositionally biased region" description="Basic and acidic residues" evidence="1">
    <location>
        <begin position="1"/>
        <end position="21"/>
    </location>
</feature>
<comment type="caution">
    <text evidence="2">The sequence shown here is derived from an EMBL/GenBank/DDBJ whole genome shotgun (WGS) entry which is preliminary data.</text>
</comment>
<evidence type="ECO:0000313" key="3">
    <source>
        <dbReference type="Proteomes" id="UP001604277"/>
    </source>
</evidence>
<name>A0ABD1WHJ9_9LAMI</name>
<feature type="region of interest" description="Disordered" evidence="1">
    <location>
        <begin position="81"/>
        <end position="106"/>
    </location>
</feature>
<evidence type="ECO:0000313" key="2">
    <source>
        <dbReference type="EMBL" id="KAL2549032.1"/>
    </source>
</evidence>
<dbReference type="Proteomes" id="UP001604277">
    <property type="component" value="Unassembled WGS sequence"/>
</dbReference>
<dbReference type="AlphaFoldDB" id="A0ABD1WHJ9"/>
<proteinExistence type="predicted"/>
<evidence type="ECO:0000256" key="1">
    <source>
        <dbReference type="SAM" id="MobiDB-lite"/>
    </source>
</evidence>
<sequence length="141" mass="15845">MWKKLVESDKDGVDNVGDKSDNAGVDNLEDESYNVGDKSENDNVEGAYVPKFSTNTDCNIEVDWEAFLDSHQQDIWNSWEDGFGVNNEEDTQLAGESEEDEVQTEGLQEGFVDSDFEFENLSNRSDASESKVKKAYIKLAL</sequence>
<protein>
    <submittedName>
        <fullName evidence="2">Uncharacterized protein</fullName>
    </submittedName>
</protein>
<feature type="compositionally biased region" description="Acidic residues" evidence="1">
    <location>
        <begin position="87"/>
        <end position="103"/>
    </location>
</feature>
<gene>
    <name evidence="2" type="ORF">Fot_10562</name>
</gene>